<feature type="region of interest" description="Disordered" evidence="1">
    <location>
        <begin position="1"/>
        <end position="23"/>
    </location>
</feature>
<proteinExistence type="predicted"/>
<comment type="caution">
    <text evidence="2">The sequence shown here is derived from an EMBL/GenBank/DDBJ whole genome shotgun (WGS) entry which is preliminary data.</text>
</comment>
<reference evidence="2" key="1">
    <citation type="submission" date="2013-05" db="EMBL/GenBank/DDBJ databases">
        <title>Draft genome sequences of six wheat associated Fusarium spp. isolates.</title>
        <authorList>
            <person name="Moolhuijzen P.M."/>
            <person name="Manners J.M."/>
            <person name="Wilcox S."/>
            <person name="Bellgard M.I."/>
            <person name="Gardiner D.M."/>
        </authorList>
    </citation>
    <scope>NUCLEOTIDE SEQUENCE</scope>
    <source>
        <strain evidence="2">CS3069</strain>
    </source>
</reference>
<feature type="compositionally biased region" description="Acidic residues" evidence="1">
    <location>
        <begin position="83"/>
        <end position="95"/>
    </location>
</feature>
<feature type="compositionally biased region" description="Basic and acidic residues" evidence="1">
    <location>
        <begin position="175"/>
        <end position="204"/>
    </location>
</feature>
<feature type="compositionally biased region" description="Polar residues" evidence="1">
    <location>
        <begin position="1"/>
        <end position="20"/>
    </location>
</feature>
<accession>A0A090MJN3</accession>
<evidence type="ECO:0000313" key="2">
    <source>
        <dbReference type="EMBL" id="CEG05227.1"/>
    </source>
</evidence>
<dbReference type="EMBL" id="CBMI010003296">
    <property type="protein sequence ID" value="CEG05227.1"/>
    <property type="molecule type" value="Genomic_DNA"/>
</dbReference>
<gene>
    <name evidence="2" type="ORF">BN850_0101480</name>
</gene>
<feature type="region of interest" description="Disordered" evidence="1">
    <location>
        <begin position="162"/>
        <end position="215"/>
    </location>
</feature>
<evidence type="ECO:0000256" key="1">
    <source>
        <dbReference type="SAM" id="MobiDB-lite"/>
    </source>
</evidence>
<protein>
    <submittedName>
        <fullName evidence="2">WGS project CBMI000000000 data, contig CS3069_c003298</fullName>
    </submittedName>
</protein>
<sequence>MSSFYRPSNKTTAQANSAKLTRSEREALEENNLNILRASIERTLWCLEPSSPLAATLRKTQQEITRHSLSSLMQEKKPLQVQEDSEDEEDDDENLLPDEIFVQSSPLIPRSKRNSARLITKLPDRRRPMPREQILPSIEKTSDRTSESITVASAVFDSPIKENSATTAATSVVEEETKSEFKTPARKRAADDDCEPPAKKRAADDDYEPSPASKRVRTWLGTISNLTNLMGGSME</sequence>
<feature type="region of interest" description="Disordered" evidence="1">
    <location>
        <begin position="68"/>
        <end position="95"/>
    </location>
</feature>
<name>A0A090MJN3_9HYPO</name>
<organism evidence="2">
    <name type="scientific">Fusarium clavum</name>
    <dbReference type="NCBI Taxonomy" id="2594811"/>
    <lineage>
        <taxon>Eukaryota</taxon>
        <taxon>Fungi</taxon>
        <taxon>Dikarya</taxon>
        <taxon>Ascomycota</taxon>
        <taxon>Pezizomycotina</taxon>
        <taxon>Sordariomycetes</taxon>
        <taxon>Hypocreomycetidae</taxon>
        <taxon>Hypocreales</taxon>
        <taxon>Nectriaceae</taxon>
        <taxon>Fusarium</taxon>
        <taxon>Fusarium incarnatum-equiseti species complex</taxon>
    </lineage>
</organism>
<dbReference type="AlphaFoldDB" id="A0A090MJN3"/>